<evidence type="ECO:0008006" key="6">
    <source>
        <dbReference type="Google" id="ProtNLM"/>
    </source>
</evidence>
<feature type="domain" description="T6SS Phospholipase effector Tle1-like catalytic" evidence="3">
    <location>
        <begin position="255"/>
        <end position="550"/>
    </location>
</feature>
<evidence type="ECO:0000256" key="1">
    <source>
        <dbReference type="SAM" id="MobiDB-lite"/>
    </source>
</evidence>
<dbReference type="Pfam" id="PF09994">
    <property type="entry name" value="T6SS_Tle1-like_cat"/>
    <property type="match status" value="1"/>
</dbReference>
<evidence type="ECO:0000313" key="5">
    <source>
        <dbReference type="Proteomes" id="UP000641853"/>
    </source>
</evidence>
<organism evidence="4 5">
    <name type="scientific">Aspergillus felis</name>
    <dbReference type="NCBI Taxonomy" id="1287682"/>
    <lineage>
        <taxon>Eukaryota</taxon>
        <taxon>Fungi</taxon>
        <taxon>Dikarya</taxon>
        <taxon>Ascomycota</taxon>
        <taxon>Pezizomycotina</taxon>
        <taxon>Eurotiomycetes</taxon>
        <taxon>Eurotiomycetidae</taxon>
        <taxon>Eurotiales</taxon>
        <taxon>Aspergillaceae</taxon>
        <taxon>Aspergillus</taxon>
        <taxon>Aspergillus subgen. Fumigati</taxon>
    </lineage>
</organism>
<evidence type="ECO:0000259" key="3">
    <source>
        <dbReference type="Pfam" id="PF09994"/>
    </source>
</evidence>
<dbReference type="SUPFAM" id="SSF53335">
    <property type="entry name" value="S-adenosyl-L-methionine-dependent methyltransferases"/>
    <property type="match status" value="1"/>
</dbReference>
<comment type="caution">
    <text evidence="4">The sequence shown here is derived from an EMBL/GenBank/DDBJ whole genome shotgun (WGS) entry which is preliminary data.</text>
</comment>
<evidence type="ECO:0000259" key="2">
    <source>
        <dbReference type="Pfam" id="PF08242"/>
    </source>
</evidence>
<dbReference type="PANTHER" id="PTHR33840">
    <property type="match status" value="1"/>
</dbReference>
<dbReference type="Proteomes" id="UP000641853">
    <property type="component" value="Unassembled WGS sequence"/>
</dbReference>
<sequence>MTMSHPSEGNVRFNAEASSWDLNPSVQEATRLAYETLHPLITTLSNGQQTLDVLEVGCGTGLLTLRVAPHVKHIVAIDPSEGMIEMLNAKLSDPNAPKNITPLCHLLTNPEDPVLPPASATESTGPGTGARRKFDLILSHLVMHHVPDLRQFLSTLRGCLKSGGRVCLTDFEDFGPQARLFHPKDKLAGVERHGIPRGWMEDLMREVGFAEVRVSVGWTLEKEVEDWEDGRREMMEFPFLVCEGDSEFGPDAPTRELVLCFDGTGNTFRADGGESNILKMFRMLDRTKENRYCYYQPGIGSDITPGSVAHAVLRRSGKSWTPKAFDLALATSFDQHVIRGYRFLARRWVPGAKIYLFGFSRGAYTARFLNEMLDYIGLLSADNEELIPFVWEAFTQWKFSEGGDIQERLGAMRCLSVSRDTMCRPVGQVHFLGLFETVNSVAEFNRESSTRPSPRIMRHALSIDERRIKFQPVLFESKLGTGSPDMKQSVKDWKKGPDNIYNSDNSSESSELEADFEEVWFAGNHGDVGGGWPSKTWPTSQIPLTWMVQEAIKAGLTFESDKLEKLGCQDLATIENGQGIVRQAERAQIHDSLDYDSGRPAEAFFWRLLEWIPFKRPNITPDGSVRITRWPARGSRRPLPKDAKIHGSVIRRLRADPSYRPYNLGLGNKPNEMDKAEEDRNIGEWRQIENDGLRDYWIKV</sequence>
<dbReference type="InterPro" id="IPR029063">
    <property type="entry name" value="SAM-dependent_MTases_sf"/>
</dbReference>
<feature type="domain" description="Methyltransferase type 12" evidence="2">
    <location>
        <begin position="54"/>
        <end position="166"/>
    </location>
</feature>
<gene>
    <name evidence="4" type="ORF">CNMCM7691_005856</name>
</gene>
<dbReference type="Gene3D" id="3.40.50.150">
    <property type="entry name" value="Vaccinia Virus protein VP39"/>
    <property type="match status" value="1"/>
</dbReference>
<feature type="region of interest" description="Disordered" evidence="1">
    <location>
        <begin position="486"/>
        <end position="509"/>
    </location>
</feature>
<dbReference type="CDD" id="cd02440">
    <property type="entry name" value="AdoMet_MTases"/>
    <property type="match status" value="1"/>
</dbReference>
<reference evidence="4" key="1">
    <citation type="submission" date="2020-06" db="EMBL/GenBank/DDBJ databases">
        <title>Draft genome sequences of strains closely related to Aspergillus parafelis and Aspergillus hiratsukae.</title>
        <authorList>
            <person name="Dos Santos R.A.C."/>
            <person name="Rivero-Menendez O."/>
            <person name="Steenwyk J.L."/>
            <person name="Mead M.E."/>
            <person name="Goldman G.H."/>
            <person name="Alastruey-Izquierdo A."/>
            <person name="Rokas A."/>
        </authorList>
    </citation>
    <scope>NUCLEOTIDE SEQUENCE</scope>
    <source>
        <strain evidence="4">CNM-CM7691</strain>
    </source>
</reference>
<dbReference type="InterPro" id="IPR018712">
    <property type="entry name" value="Tle1-like_cat"/>
</dbReference>
<feature type="compositionally biased region" description="Basic and acidic residues" evidence="1">
    <location>
        <begin position="488"/>
        <end position="497"/>
    </location>
</feature>
<dbReference type="PANTHER" id="PTHR33840:SF2">
    <property type="entry name" value="TLE1 PHOSPHOLIPASE DOMAIN-CONTAINING PROTEIN"/>
    <property type="match status" value="1"/>
</dbReference>
<dbReference type="InterPro" id="IPR013217">
    <property type="entry name" value="Methyltransf_12"/>
</dbReference>
<name>A0A8H6R4U2_9EURO</name>
<feature type="compositionally biased region" description="Low complexity" evidence="1">
    <location>
        <begin position="498"/>
        <end position="509"/>
    </location>
</feature>
<keyword evidence="5" id="KW-1185">Reference proteome</keyword>
<evidence type="ECO:0000313" key="4">
    <source>
        <dbReference type="EMBL" id="KAF7184613.1"/>
    </source>
</evidence>
<protein>
    <recommendedName>
        <fullName evidence="6">DUF2235 domain-containing protein</fullName>
    </recommendedName>
</protein>
<proteinExistence type="predicted"/>
<accession>A0A8H6R4U2</accession>
<dbReference type="Pfam" id="PF08242">
    <property type="entry name" value="Methyltransf_12"/>
    <property type="match status" value="1"/>
</dbReference>
<dbReference type="AlphaFoldDB" id="A0A8H6R4U2"/>
<dbReference type="EMBL" id="JACBAG010001597">
    <property type="protein sequence ID" value="KAF7184613.1"/>
    <property type="molecule type" value="Genomic_DNA"/>
</dbReference>